<dbReference type="SMART" id="SM00304">
    <property type="entry name" value="HAMP"/>
    <property type="match status" value="1"/>
</dbReference>
<dbReference type="InterPro" id="IPR004090">
    <property type="entry name" value="Chemotax_Me-accpt_rcpt"/>
</dbReference>
<reference evidence="18" key="1">
    <citation type="journal article" date="2015" name="Genome Announc.">
        <title>Complete Genome Sequence of Herbaspirillum hiltneri N3 (DSM 17495), Isolated from Surface-Sterilized Wheat Roots.</title>
        <authorList>
            <person name="Guizelini D."/>
            <person name="Saizaki P.M."/>
            <person name="Coimbra N.A."/>
            <person name="Weiss V.A."/>
            <person name="Faoro H."/>
            <person name="Sfeir M.Z."/>
            <person name="Baura V.A."/>
            <person name="Monteiro R.A."/>
            <person name="Chubatsu L.S."/>
            <person name="Souza E.M."/>
            <person name="Cruz L.M."/>
            <person name="Pedrosa F.O."/>
            <person name="Raittz R.T."/>
            <person name="Marchaukoski J.N."/>
            <person name="Steffens M.B."/>
        </authorList>
    </citation>
    <scope>NUCLEOTIDE SEQUENCE [LARGE SCALE GENOMIC DNA]</scope>
    <source>
        <strain evidence="18">N3</strain>
    </source>
</reference>
<keyword evidence="8 14" id="KW-0472">Membrane</keyword>
<dbReference type="Pfam" id="PF00672">
    <property type="entry name" value="HAMP"/>
    <property type="match status" value="1"/>
</dbReference>
<evidence type="ECO:0000313" key="17">
    <source>
        <dbReference type="EMBL" id="AKZ62952.1"/>
    </source>
</evidence>
<dbReference type="Gene3D" id="1.20.120.30">
    <property type="entry name" value="Aspartate receptor, ligand-binding domain"/>
    <property type="match status" value="1"/>
</dbReference>
<dbReference type="RefSeq" id="WP_053197065.1">
    <property type="nucleotide sequence ID" value="NZ_CP011409.1"/>
</dbReference>
<organism evidence="17 18">
    <name type="scientific">Herbaspirillum hiltneri N3</name>
    <dbReference type="NCBI Taxonomy" id="1262470"/>
    <lineage>
        <taxon>Bacteria</taxon>
        <taxon>Pseudomonadati</taxon>
        <taxon>Pseudomonadota</taxon>
        <taxon>Betaproteobacteria</taxon>
        <taxon>Burkholderiales</taxon>
        <taxon>Oxalobacteraceae</taxon>
        <taxon>Herbaspirillum</taxon>
    </lineage>
</organism>
<keyword evidence="6 14" id="KW-0812">Transmembrane</keyword>
<feature type="region of interest" description="Disordered" evidence="13">
    <location>
        <begin position="554"/>
        <end position="586"/>
    </location>
</feature>
<dbReference type="InterPro" id="IPR035440">
    <property type="entry name" value="4HB_MCP_dom_sf"/>
</dbReference>
<dbReference type="CDD" id="cd11386">
    <property type="entry name" value="MCP_signal"/>
    <property type="match status" value="1"/>
</dbReference>
<proteinExistence type="inferred from homology"/>
<name>A0ABM5V0K9_9BURK</name>
<feature type="compositionally biased region" description="Low complexity" evidence="13">
    <location>
        <begin position="554"/>
        <end position="566"/>
    </location>
</feature>
<evidence type="ECO:0000313" key="18">
    <source>
        <dbReference type="Proteomes" id="UP000063429"/>
    </source>
</evidence>
<dbReference type="Pfam" id="PF00015">
    <property type="entry name" value="MCPsignal"/>
    <property type="match status" value="1"/>
</dbReference>
<evidence type="ECO:0000256" key="10">
    <source>
        <dbReference type="ARBA" id="ARBA00029447"/>
    </source>
</evidence>
<evidence type="ECO:0000256" key="1">
    <source>
        <dbReference type="ARBA" id="ARBA00004429"/>
    </source>
</evidence>
<evidence type="ECO:0000256" key="11">
    <source>
        <dbReference type="PROSITE-ProRule" id="PRU00284"/>
    </source>
</evidence>
<dbReference type="PROSITE" id="PS50111">
    <property type="entry name" value="CHEMOTAXIS_TRANSDUC_2"/>
    <property type="match status" value="1"/>
</dbReference>
<dbReference type="PROSITE" id="PS50885">
    <property type="entry name" value="HAMP"/>
    <property type="match status" value="1"/>
</dbReference>
<dbReference type="SMART" id="SM00283">
    <property type="entry name" value="MA"/>
    <property type="match status" value="1"/>
</dbReference>
<evidence type="ECO:0000259" key="15">
    <source>
        <dbReference type="PROSITE" id="PS50111"/>
    </source>
</evidence>
<dbReference type="InterPro" id="IPR003660">
    <property type="entry name" value="HAMP_dom"/>
</dbReference>
<evidence type="ECO:0000256" key="5">
    <source>
        <dbReference type="ARBA" id="ARBA00022519"/>
    </source>
</evidence>
<dbReference type="InterPro" id="IPR004089">
    <property type="entry name" value="MCPsignal_dom"/>
</dbReference>
<feature type="domain" description="Methyl-accepting transducer" evidence="15">
    <location>
        <begin position="271"/>
        <end position="500"/>
    </location>
</feature>
<evidence type="ECO:0000256" key="6">
    <source>
        <dbReference type="ARBA" id="ARBA00022692"/>
    </source>
</evidence>
<evidence type="ECO:0000256" key="2">
    <source>
        <dbReference type="ARBA" id="ARBA00022475"/>
    </source>
</evidence>
<evidence type="ECO:0000256" key="8">
    <source>
        <dbReference type="ARBA" id="ARBA00023136"/>
    </source>
</evidence>
<keyword evidence="3" id="KW-0488">Methylation</keyword>
<evidence type="ECO:0000256" key="14">
    <source>
        <dbReference type="SAM" id="Phobius"/>
    </source>
</evidence>
<evidence type="ECO:0000256" key="3">
    <source>
        <dbReference type="ARBA" id="ARBA00022481"/>
    </source>
</evidence>
<keyword evidence="2" id="KW-1003">Cell membrane</keyword>
<keyword evidence="5" id="KW-0997">Cell inner membrane</keyword>
<sequence>MRNITVRFSLMSALALFAAMIVFGAAVGVFALGRANDSTVMVHDVASRALTINDAYKDTTRTRAALTRAYSALKEQNDQEVKNSALKSAQASYDRTLKLIDEFDKAAPFKGQDDKLKADLVSAGKQLSDVLNKAAEALRANDTSSYVEINGRDITSRGANFSTQLDKFQKLTKDVSEDIVDQRSREYNMVVWLVTVGLIGALILVLAVHFLLRSIVLRPLNRAVSLLDQVAGGDLTMKISEPGRNEIGRLFASIRSMQQALLSTVSRVRTSTDIINTGAQEIASGNLDLSSRTETQASSLEETAASMEQLTGTVKQNAENAQQANQLAHSASQTAVKGGEVVAQVVDTMNAINDSSKKIVDIISVIDGIAFQTNILALNAAVEAARAGEQGRGFAVVASEVRSLAQRSAAAAKEIKGLITDSVDKVESGSRLVEHAGMTMGEVVDSVRRVTDIVSEISSASREQSDGIAQVNNAIAQMDEVTQQNAALVEEAAAAAQSLQTQAVTLAEAVSIFRIDAGAVAAGRQHAPVALTPRAAVKVAAAAAGSAPAAALPAAAASTNAAPAKPVIARTAPKLPPASDDDWEQF</sequence>
<feature type="domain" description="HAMP" evidence="16">
    <location>
        <begin position="214"/>
        <end position="266"/>
    </location>
</feature>
<evidence type="ECO:0000256" key="9">
    <source>
        <dbReference type="ARBA" id="ARBA00023224"/>
    </source>
</evidence>
<dbReference type="CDD" id="cd06225">
    <property type="entry name" value="HAMP"/>
    <property type="match status" value="1"/>
</dbReference>
<gene>
    <name evidence="17" type="ORF">F506_09980</name>
</gene>
<feature type="coiled-coil region" evidence="12">
    <location>
        <begin position="471"/>
        <end position="498"/>
    </location>
</feature>
<dbReference type="PANTHER" id="PTHR43531:SF14">
    <property type="entry name" value="METHYL-ACCEPTING CHEMOTAXIS PROTEIN I-RELATED"/>
    <property type="match status" value="1"/>
</dbReference>
<dbReference type="Pfam" id="PF02203">
    <property type="entry name" value="TarH"/>
    <property type="match status" value="1"/>
</dbReference>
<evidence type="ECO:0000256" key="7">
    <source>
        <dbReference type="ARBA" id="ARBA00022989"/>
    </source>
</evidence>
<dbReference type="InterPro" id="IPR051310">
    <property type="entry name" value="MCP_chemotaxis"/>
</dbReference>
<dbReference type="PANTHER" id="PTHR43531">
    <property type="entry name" value="PROTEIN ICFG"/>
    <property type="match status" value="1"/>
</dbReference>
<dbReference type="InterPro" id="IPR003122">
    <property type="entry name" value="Tar_rcpt_lig-bd"/>
</dbReference>
<keyword evidence="12" id="KW-0175">Coiled coil</keyword>
<feature type="transmembrane region" description="Helical" evidence="14">
    <location>
        <begin position="189"/>
        <end position="212"/>
    </location>
</feature>
<evidence type="ECO:0000256" key="4">
    <source>
        <dbReference type="ARBA" id="ARBA00022500"/>
    </source>
</evidence>
<dbReference type="PRINTS" id="PR00260">
    <property type="entry name" value="CHEMTRNSDUCR"/>
</dbReference>
<evidence type="ECO:0000256" key="12">
    <source>
        <dbReference type="SAM" id="Coils"/>
    </source>
</evidence>
<keyword evidence="18" id="KW-1185">Reference proteome</keyword>
<dbReference type="Proteomes" id="UP000063429">
    <property type="component" value="Chromosome"/>
</dbReference>
<protein>
    <submittedName>
        <fullName evidence="17">Chemotaxis protein</fullName>
    </submittedName>
</protein>
<evidence type="ECO:0000259" key="16">
    <source>
        <dbReference type="PROSITE" id="PS50885"/>
    </source>
</evidence>
<dbReference type="Gene3D" id="1.10.287.950">
    <property type="entry name" value="Methyl-accepting chemotaxis protein"/>
    <property type="match status" value="1"/>
</dbReference>
<keyword evidence="4" id="KW-0145">Chemotaxis</keyword>
<keyword evidence="9 11" id="KW-0807">Transducer</keyword>
<dbReference type="SUPFAM" id="SSF58104">
    <property type="entry name" value="Methyl-accepting chemotaxis protein (MCP) signaling domain"/>
    <property type="match status" value="1"/>
</dbReference>
<accession>A0ABM5V0K9</accession>
<dbReference type="SUPFAM" id="SSF47170">
    <property type="entry name" value="Aspartate receptor, ligand-binding domain"/>
    <property type="match status" value="1"/>
</dbReference>
<comment type="subcellular location">
    <subcellularLocation>
        <location evidence="1">Cell inner membrane</location>
        <topology evidence="1">Multi-pass membrane protein</topology>
    </subcellularLocation>
</comment>
<comment type="similarity">
    <text evidence="10">Belongs to the methyl-accepting chemotaxis (MCP) protein family.</text>
</comment>
<evidence type="ECO:0000256" key="13">
    <source>
        <dbReference type="SAM" id="MobiDB-lite"/>
    </source>
</evidence>
<keyword evidence="7 14" id="KW-1133">Transmembrane helix</keyword>
<dbReference type="EMBL" id="CP011409">
    <property type="protein sequence ID" value="AKZ62952.1"/>
    <property type="molecule type" value="Genomic_DNA"/>
</dbReference>